<evidence type="ECO:0000313" key="2">
    <source>
        <dbReference type="Proteomes" id="UP000027361"/>
    </source>
</evidence>
<name>A0A066VVC0_TILAU</name>
<gene>
    <name evidence="1" type="ORF">K437DRAFT_226045</name>
</gene>
<dbReference type="HOGENOM" id="CLU_2504100_0_0_1"/>
<protein>
    <submittedName>
        <fullName evidence="1">Uncharacterized protein</fullName>
    </submittedName>
</protein>
<proteinExistence type="predicted"/>
<sequence length="86" mass="9497">SEPCVHIRGKDGATIISFVCVVDLLVLGAKKSRIESAKQLRSDFSRTNEPIDFNISIDAYYSAADRTSLLSQAAYPSGVLEKIRHR</sequence>
<feature type="non-terminal residue" evidence="1">
    <location>
        <position position="1"/>
    </location>
</feature>
<dbReference type="GeneID" id="25262553"/>
<accession>A0A066VVC0</accession>
<reference evidence="1 2" key="1">
    <citation type="submission" date="2014-05" db="EMBL/GenBank/DDBJ databases">
        <title>Draft genome sequence of a rare smut relative, Tilletiaria anomala UBC 951.</title>
        <authorList>
            <consortium name="DOE Joint Genome Institute"/>
            <person name="Toome M."/>
            <person name="Kuo A."/>
            <person name="Henrissat B."/>
            <person name="Lipzen A."/>
            <person name="Tritt A."/>
            <person name="Yoshinaga Y."/>
            <person name="Zane M."/>
            <person name="Barry K."/>
            <person name="Grigoriev I.V."/>
            <person name="Spatafora J.W."/>
            <person name="Aimea M.C."/>
        </authorList>
    </citation>
    <scope>NUCLEOTIDE SEQUENCE [LARGE SCALE GENOMIC DNA]</scope>
    <source>
        <strain evidence="1 2">UBC 951</strain>
    </source>
</reference>
<dbReference type="RefSeq" id="XP_013242173.1">
    <property type="nucleotide sequence ID" value="XM_013386719.1"/>
</dbReference>
<organism evidence="1 2">
    <name type="scientific">Tilletiaria anomala (strain ATCC 24038 / CBS 436.72 / UBC 951)</name>
    <dbReference type="NCBI Taxonomy" id="1037660"/>
    <lineage>
        <taxon>Eukaryota</taxon>
        <taxon>Fungi</taxon>
        <taxon>Dikarya</taxon>
        <taxon>Basidiomycota</taxon>
        <taxon>Ustilaginomycotina</taxon>
        <taxon>Exobasidiomycetes</taxon>
        <taxon>Georgefischeriales</taxon>
        <taxon>Tilletiariaceae</taxon>
        <taxon>Tilletiaria</taxon>
    </lineage>
</organism>
<comment type="caution">
    <text evidence="1">The sequence shown here is derived from an EMBL/GenBank/DDBJ whole genome shotgun (WGS) entry which is preliminary data.</text>
</comment>
<dbReference type="EMBL" id="JMSN01000067">
    <property type="protein sequence ID" value="KDN42749.1"/>
    <property type="molecule type" value="Genomic_DNA"/>
</dbReference>
<keyword evidence="2" id="KW-1185">Reference proteome</keyword>
<dbReference type="AlphaFoldDB" id="A0A066VVC0"/>
<evidence type="ECO:0000313" key="1">
    <source>
        <dbReference type="EMBL" id="KDN42749.1"/>
    </source>
</evidence>
<dbReference type="InParanoid" id="A0A066VVC0"/>
<dbReference type="Proteomes" id="UP000027361">
    <property type="component" value="Unassembled WGS sequence"/>
</dbReference>